<proteinExistence type="predicted"/>
<reference evidence="1 2" key="1">
    <citation type="submission" date="2023-12" db="EMBL/GenBank/DDBJ databases">
        <title>Baltic Sea Cyanobacteria.</title>
        <authorList>
            <person name="Delbaje E."/>
            <person name="Fewer D.P."/>
            <person name="Shishido T.K."/>
        </authorList>
    </citation>
    <scope>NUCLEOTIDE SEQUENCE [LARGE SCALE GENOMIC DNA]</scope>
    <source>
        <strain evidence="1 2">CCNP 1315</strain>
    </source>
</reference>
<evidence type="ECO:0000313" key="1">
    <source>
        <dbReference type="EMBL" id="MEA5520615.1"/>
    </source>
</evidence>
<gene>
    <name evidence="1" type="ORF">VB854_16855</name>
</gene>
<comment type="caution">
    <text evidence="1">The sequence shown here is derived from an EMBL/GenBank/DDBJ whole genome shotgun (WGS) entry which is preliminary data.</text>
</comment>
<keyword evidence="2" id="KW-1185">Reference proteome</keyword>
<dbReference type="Proteomes" id="UP001301728">
    <property type="component" value="Unassembled WGS sequence"/>
</dbReference>
<dbReference type="EMBL" id="JAYGHT010000086">
    <property type="protein sequence ID" value="MEA5520615.1"/>
    <property type="molecule type" value="Genomic_DNA"/>
</dbReference>
<name>A0ABU5U0N3_9CYAN</name>
<evidence type="ECO:0008006" key="3">
    <source>
        <dbReference type="Google" id="ProtNLM"/>
    </source>
</evidence>
<organism evidence="1 2">
    <name type="scientific">Limnoraphis robusta CCNP1315</name>
    <dbReference type="NCBI Taxonomy" id="3110306"/>
    <lineage>
        <taxon>Bacteria</taxon>
        <taxon>Bacillati</taxon>
        <taxon>Cyanobacteriota</taxon>
        <taxon>Cyanophyceae</taxon>
        <taxon>Oscillatoriophycideae</taxon>
        <taxon>Oscillatoriales</taxon>
        <taxon>Sirenicapillariaceae</taxon>
        <taxon>Limnoraphis</taxon>
    </lineage>
</organism>
<protein>
    <recommendedName>
        <fullName evidence="3">N-acetyltransferase domain-containing protein</fullName>
    </recommendedName>
</protein>
<dbReference type="RefSeq" id="WP_323276176.1">
    <property type="nucleotide sequence ID" value="NZ_JAYGHT010000086.1"/>
</dbReference>
<evidence type="ECO:0000313" key="2">
    <source>
        <dbReference type="Proteomes" id="UP001301728"/>
    </source>
</evidence>
<sequence>MAPYIDTKAADDNLDRIDNRIMIRFDEDSWGDSISAKRISEDTVHIITLTVSPANENQGRGTALVQKVFDELPSDVKQVVVKTNDNPGWWSHIKPRIRGRANLVL</sequence>
<accession>A0ABU5U0N3</accession>